<dbReference type="InterPro" id="IPR009057">
    <property type="entry name" value="Homeodomain-like_sf"/>
</dbReference>
<dbReference type="SUPFAM" id="SSF46689">
    <property type="entry name" value="Homeodomain-like"/>
    <property type="match status" value="1"/>
</dbReference>
<dbReference type="InterPro" id="IPR050109">
    <property type="entry name" value="HTH-type_TetR-like_transc_reg"/>
</dbReference>
<dbReference type="InterPro" id="IPR001647">
    <property type="entry name" value="HTH_TetR"/>
</dbReference>
<keyword evidence="1" id="KW-0678">Repressor</keyword>
<dbReference type="GO" id="GO:0046677">
    <property type="term" value="P:response to antibiotic"/>
    <property type="evidence" value="ECO:0007669"/>
    <property type="project" value="InterPro"/>
</dbReference>
<evidence type="ECO:0000256" key="5">
    <source>
        <dbReference type="PROSITE-ProRule" id="PRU00335"/>
    </source>
</evidence>
<comment type="caution">
    <text evidence="7">The sequence shown here is derived from an EMBL/GenBank/DDBJ whole genome shotgun (WGS) entry which is preliminary data.</text>
</comment>
<evidence type="ECO:0000259" key="6">
    <source>
        <dbReference type="PROSITE" id="PS50977"/>
    </source>
</evidence>
<dbReference type="Pfam" id="PF02909">
    <property type="entry name" value="TetR_C_1"/>
    <property type="match status" value="1"/>
</dbReference>
<dbReference type="Gene3D" id="1.10.10.60">
    <property type="entry name" value="Homeodomain-like"/>
    <property type="match status" value="1"/>
</dbReference>
<dbReference type="RefSeq" id="WP_150401982.1">
    <property type="nucleotide sequence ID" value="NZ_VXLC01000004.1"/>
</dbReference>
<feature type="DNA-binding region" description="H-T-H motif" evidence="5">
    <location>
        <begin position="36"/>
        <end position="55"/>
    </location>
</feature>
<dbReference type="Proteomes" id="UP000323876">
    <property type="component" value="Unassembled WGS sequence"/>
</dbReference>
<sequence length="245" mass="26686">MPKTSADGAQRAPLSRDKVLRTAIQLADAHGLAALSMRKLAQTLGVEAMSLYNHVKNKDDLLDGIADLVVAEMGVPEIGGDWKAAMRARARAAHAALLRHPWATGLIGSRLNVGPAMLRYLDATVGCLHAAGFSYQLADRAWNAMDSHIYGFTLQQVNFPLQPDEYASAAMQFLPLIPADRFPYMNALSQLVIDGKHTGIADFDFGLDLILDGLERLLESDRRSDLGRSVDTHRSVRIGDVSNNP</sequence>
<dbReference type="OrthoDB" id="329481at2"/>
<accession>A0A5N0EHR8</accession>
<keyword evidence="8" id="KW-1185">Reference proteome</keyword>
<dbReference type="InterPro" id="IPR004111">
    <property type="entry name" value="Repressor_TetR_C"/>
</dbReference>
<evidence type="ECO:0000256" key="2">
    <source>
        <dbReference type="ARBA" id="ARBA00023015"/>
    </source>
</evidence>
<keyword evidence="2" id="KW-0805">Transcription regulation</keyword>
<dbReference type="SUPFAM" id="SSF48498">
    <property type="entry name" value="Tetracyclin repressor-like, C-terminal domain"/>
    <property type="match status" value="1"/>
</dbReference>
<dbReference type="GO" id="GO:0003700">
    <property type="term" value="F:DNA-binding transcription factor activity"/>
    <property type="evidence" value="ECO:0007669"/>
    <property type="project" value="TreeGrafter"/>
</dbReference>
<dbReference type="PANTHER" id="PTHR30055:SF151">
    <property type="entry name" value="TRANSCRIPTIONAL REGULATORY PROTEIN"/>
    <property type="match status" value="1"/>
</dbReference>
<organism evidence="7 8">
    <name type="scientific">Nocardia colli</name>
    <dbReference type="NCBI Taxonomy" id="2545717"/>
    <lineage>
        <taxon>Bacteria</taxon>
        <taxon>Bacillati</taxon>
        <taxon>Actinomycetota</taxon>
        <taxon>Actinomycetes</taxon>
        <taxon>Mycobacteriales</taxon>
        <taxon>Nocardiaceae</taxon>
        <taxon>Nocardia</taxon>
    </lineage>
</organism>
<dbReference type="InterPro" id="IPR036271">
    <property type="entry name" value="Tet_transcr_reg_TetR-rel_C_sf"/>
</dbReference>
<reference evidence="7 8" key="1">
    <citation type="submission" date="2019-09" db="EMBL/GenBank/DDBJ databases">
        <authorList>
            <person name="Wang X."/>
        </authorList>
    </citation>
    <scope>NUCLEOTIDE SEQUENCE [LARGE SCALE GENOMIC DNA]</scope>
    <source>
        <strain evidence="7 8">CICC 11023</strain>
    </source>
</reference>
<gene>
    <name evidence="7" type="ORF">F3087_11880</name>
</gene>
<dbReference type="PROSITE" id="PS50977">
    <property type="entry name" value="HTH_TETR_2"/>
    <property type="match status" value="1"/>
</dbReference>
<dbReference type="AlphaFoldDB" id="A0A5N0EHR8"/>
<evidence type="ECO:0000313" key="7">
    <source>
        <dbReference type="EMBL" id="KAA8887804.1"/>
    </source>
</evidence>
<evidence type="ECO:0000256" key="4">
    <source>
        <dbReference type="ARBA" id="ARBA00023163"/>
    </source>
</evidence>
<protein>
    <submittedName>
        <fullName evidence="7">TetR family transcriptional regulator</fullName>
    </submittedName>
</protein>
<feature type="domain" description="HTH tetR-type" evidence="6">
    <location>
        <begin position="13"/>
        <end position="73"/>
    </location>
</feature>
<dbReference type="EMBL" id="VXLC01000004">
    <property type="protein sequence ID" value="KAA8887804.1"/>
    <property type="molecule type" value="Genomic_DNA"/>
</dbReference>
<keyword evidence="3 5" id="KW-0238">DNA-binding</keyword>
<dbReference type="Pfam" id="PF00440">
    <property type="entry name" value="TetR_N"/>
    <property type="match status" value="1"/>
</dbReference>
<keyword evidence="4" id="KW-0804">Transcription</keyword>
<dbReference type="GO" id="GO:0045892">
    <property type="term" value="P:negative regulation of DNA-templated transcription"/>
    <property type="evidence" value="ECO:0007669"/>
    <property type="project" value="InterPro"/>
</dbReference>
<dbReference type="PRINTS" id="PR00400">
    <property type="entry name" value="TETREPRESSOR"/>
</dbReference>
<dbReference type="PANTHER" id="PTHR30055">
    <property type="entry name" value="HTH-TYPE TRANSCRIPTIONAL REGULATOR RUTR"/>
    <property type="match status" value="1"/>
</dbReference>
<dbReference type="InterPro" id="IPR003012">
    <property type="entry name" value="Tet_transcr_reg_TetR"/>
</dbReference>
<evidence type="ECO:0000256" key="3">
    <source>
        <dbReference type="ARBA" id="ARBA00023125"/>
    </source>
</evidence>
<proteinExistence type="predicted"/>
<evidence type="ECO:0000256" key="1">
    <source>
        <dbReference type="ARBA" id="ARBA00022491"/>
    </source>
</evidence>
<dbReference type="GO" id="GO:0000976">
    <property type="term" value="F:transcription cis-regulatory region binding"/>
    <property type="evidence" value="ECO:0007669"/>
    <property type="project" value="TreeGrafter"/>
</dbReference>
<name>A0A5N0EHR8_9NOCA</name>
<dbReference type="Gene3D" id="1.10.357.10">
    <property type="entry name" value="Tetracycline Repressor, domain 2"/>
    <property type="match status" value="1"/>
</dbReference>
<evidence type="ECO:0000313" key="8">
    <source>
        <dbReference type="Proteomes" id="UP000323876"/>
    </source>
</evidence>